<organism evidence="4 5">
    <name type="scientific">Siminovitchia sediminis</name>
    <dbReference type="NCBI Taxonomy" id="1274353"/>
    <lineage>
        <taxon>Bacteria</taxon>
        <taxon>Bacillati</taxon>
        <taxon>Bacillota</taxon>
        <taxon>Bacilli</taxon>
        <taxon>Bacillales</taxon>
        <taxon>Bacillaceae</taxon>
        <taxon>Siminovitchia</taxon>
    </lineage>
</organism>
<dbReference type="PANTHER" id="PTHR37825">
    <property type="entry name" value="TRNA(MET) CYTIDINE ACETATE LIGASE"/>
    <property type="match status" value="1"/>
</dbReference>
<protein>
    <recommendedName>
        <fullName evidence="3">tRNA(Met) cytidine acetate ligase</fullName>
        <ecNumber evidence="3">6.3.4.-</ecNumber>
    </recommendedName>
</protein>
<dbReference type="EMBL" id="JBHUEO010000005">
    <property type="protein sequence ID" value="MFD1705778.1"/>
    <property type="molecule type" value="Genomic_DNA"/>
</dbReference>
<comment type="similarity">
    <text evidence="3">Belongs to the TmcAL family.</text>
</comment>
<dbReference type="InterPro" id="IPR014729">
    <property type="entry name" value="Rossmann-like_a/b/a_fold"/>
</dbReference>
<feature type="binding site" evidence="3">
    <location>
        <position position="162"/>
    </location>
    <ligand>
        <name>ATP</name>
        <dbReference type="ChEBI" id="CHEBI:30616"/>
    </ligand>
</feature>
<dbReference type="Pfam" id="PF05636">
    <property type="entry name" value="HIGH_NTase1"/>
    <property type="match status" value="1"/>
</dbReference>
<dbReference type="NCBIfam" id="NF010191">
    <property type="entry name" value="PRK13670.1"/>
    <property type="match status" value="1"/>
</dbReference>
<keyword evidence="5" id="KW-1185">Reference proteome</keyword>
<keyword evidence="2 3" id="KW-0819">tRNA processing</keyword>
<evidence type="ECO:0000256" key="2">
    <source>
        <dbReference type="ARBA" id="ARBA00022694"/>
    </source>
</evidence>
<dbReference type="SUPFAM" id="SSF52374">
    <property type="entry name" value="Nucleotidylyl transferase"/>
    <property type="match status" value="1"/>
</dbReference>
<keyword evidence="1 3" id="KW-0436">Ligase</keyword>
<reference evidence="5" key="1">
    <citation type="journal article" date="2019" name="Int. J. Syst. Evol. Microbiol.">
        <title>The Global Catalogue of Microorganisms (GCM) 10K type strain sequencing project: providing services to taxonomists for standard genome sequencing and annotation.</title>
        <authorList>
            <consortium name="The Broad Institute Genomics Platform"/>
            <consortium name="The Broad Institute Genome Sequencing Center for Infectious Disease"/>
            <person name="Wu L."/>
            <person name="Ma J."/>
        </authorList>
    </citation>
    <scope>NUCLEOTIDE SEQUENCE [LARGE SCALE GENOMIC DNA]</scope>
    <source>
        <strain evidence="5">CGMCC 1.12295</strain>
    </source>
</reference>
<accession>A0ABW4KHW6</accession>
<keyword evidence="3" id="KW-0067">ATP-binding</keyword>
<feature type="binding site" evidence="3">
    <location>
        <position position="101"/>
    </location>
    <ligand>
        <name>ATP</name>
        <dbReference type="ChEBI" id="CHEBI:30616"/>
    </ligand>
</feature>
<dbReference type="HAMAP" id="MF_01539">
    <property type="entry name" value="TmcAL"/>
    <property type="match status" value="1"/>
</dbReference>
<dbReference type="InterPro" id="IPR008513">
    <property type="entry name" value="tRNA(Met)_cyd_acetate_ligase"/>
</dbReference>
<keyword evidence="3" id="KW-0694">RNA-binding</keyword>
<comment type="catalytic activity">
    <reaction evidence="3">
        <text>cytidine(34) in elongator tRNA(Met) + acetate + ATP = N(4)-acetylcytidine(34) in elongator tRNA(Met) + AMP + diphosphate</text>
        <dbReference type="Rhea" id="RHEA:58144"/>
        <dbReference type="Rhea" id="RHEA-COMP:10693"/>
        <dbReference type="Rhea" id="RHEA-COMP:10694"/>
        <dbReference type="ChEBI" id="CHEBI:30089"/>
        <dbReference type="ChEBI" id="CHEBI:30616"/>
        <dbReference type="ChEBI" id="CHEBI:33019"/>
        <dbReference type="ChEBI" id="CHEBI:74900"/>
        <dbReference type="ChEBI" id="CHEBI:82748"/>
        <dbReference type="ChEBI" id="CHEBI:456215"/>
    </reaction>
</comment>
<sequence length="402" mass="46140">MKSVGVIAEYNPFHNGHLYHLNQSKAMTGSDIVIVAMSGNFLQRGEPAIVSKWTRAKMALNAGADVVVEIPYPFAVQKAEIFASGSVAILDALHCQSICFGSESGTIHSFYKTVDFLEKNQDTYNQYIRHFIKQGVSYPKALALAFGALGKKEDTVDLTRPNNILGYHYIHAANRLNSDIHFYTVKRHTAEHDDDHIHDDQIASATSIRKLIRENGHLESIRPYIPETTYAEMEAYYQSYLHWHEWEDYWPYLQYRLLTMNEDEMNNMYDIEVGLPYRLQKAAEKSSSFRSFMERVKTKRYTWTRLQRICVHILTNTTKKDMETAGNKPQYIRLLGISAGGRAYLNKVKKDVSLPIVSTVSSFPEDLLRLDRKAALVYSQALSETKRDRLFTLEYAQPPIMT</sequence>
<dbReference type="EC" id="6.3.4.-" evidence="3"/>
<proteinExistence type="inferred from homology"/>
<name>A0ABW4KHW6_9BACI</name>
<dbReference type="Proteomes" id="UP001597301">
    <property type="component" value="Unassembled WGS sequence"/>
</dbReference>
<comment type="caution">
    <text evidence="3">Lacks conserved residue(s) required for the propagation of feature annotation.</text>
</comment>
<evidence type="ECO:0000256" key="1">
    <source>
        <dbReference type="ARBA" id="ARBA00022598"/>
    </source>
</evidence>
<feature type="binding site" evidence="3">
    <location>
        <begin position="7"/>
        <end position="20"/>
    </location>
    <ligand>
        <name>ATP</name>
        <dbReference type="ChEBI" id="CHEBI:30616"/>
    </ligand>
</feature>
<feature type="binding site" evidence="3">
    <location>
        <position position="187"/>
    </location>
    <ligand>
        <name>ATP</name>
        <dbReference type="ChEBI" id="CHEBI:30616"/>
    </ligand>
</feature>
<keyword evidence="3" id="KW-0820">tRNA-binding</keyword>
<comment type="subcellular location">
    <subcellularLocation>
        <location evidence="3">Cytoplasm</location>
    </subcellularLocation>
</comment>
<keyword evidence="3" id="KW-0547">Nucleotide-binding</keyword>
<dbReference type="RefSeq" id="WP_380772324.1">
    <property type="nucleotide sequence ID" value="NZ_JBHUEO010000005.1"/>
</dbReference>
<keyword evidence="3" id="KW-0963">Cytoplasm</keyword>
<gene>
    <name evidence="3" type="primary">tmcAL</name>
    <name evidence="4" type="ORF">ACFSCZ_03320</name>
</gene>
<evidence type="ECO:0000313" key="4">
    <source>
        <dbReference type="EMBL" id="MFD1705778.1"/>
    </source>
</evidence>
<dbReference type="PANTHER" id="PTHR37825:SF1">
    <property type="entry name" value="TRNA(MET) CYTIDINE ACETATE LIGASE"/>
    <property type="match status" value="1"/>
</dbReference>
<dbReference type="Gene3D" id="3.40.50.620">
    <property type="entry name" value="HUPs"/>
    <property type="match status" value="1"/>
</dbReference>
<evidence type="ECO:0000313" key="5">
    <source>
        <dbReference type="Proteomes" id="UP001597301"/>
    </source>
</evidence>
<comment type="function">
    <text evidence="3">Catalyzes the formation of N(4)-acetylcytidine (ac(4)C) at the wobble position of elongator tRNA(Met), using acetate and ATP as substrates. First activates an acetate ion to form acetyladenylate (Ac-AMP) and then transfers the acetyl group to tRNA to form ac(4)C34.</text>
</comment>
<comment type="caution">
    <text evidence="4">The sequence shown here is derived from an EMBL/GenBank/DDBJ whole genome shotgun (WGS) entry which is preliminary data.</text>
</comment>
<evidence type="ECO:0000256" key="3">
    <source>
        <dbReference type="HAMAP-Rule" id="MF_01539"/>
    </source>
</evidence>